<proteinExistence type="predicted"/>
<protein>
    <submittedName>
        <fullName evidence="1">Uncharacterized protein</fullName>
    </submittedName>
</protein>
<organism evidence="1 2">
    <name type="scientific">Periconia digitata</name>
    <dbReference type="NCBI Taxonomy" id="1303443"/>
    <lineage>
        <taxon>Eukaryota</taxon>
        <taxon>Fungi</taxon>
        <taxon>Dikarya</taxon>
        <taxon>Ascomycota</taxon>
        <taxon>Pezizomycotina</taxon>
        <taxon>Dothideomycetes</taxon>
        <taxon>Pleosporomycetidae</taxon>
        <taxon>Pleosporales</taxon>
        <taxon>Massarineae</taxon>
        <taxon>Periconiaceae</taxon>
        <taxon>Periconia</taxon>
    </lineage>
</organism>
<sequence length="279" mass="33700">MKQRLQPPRSLLSLPRELRDQIYTYALYEDEGIYYYRPHKLQKPIFIRNYDSTHMAVNQLKYTCHQLRSETLNMELGLNRLTFLGDPTISLETRRVKEDPESHFLEFIGLCSERMRRRLRCIYLPYGHRIRHYRCIGPRDVVLFCERYPHITVWWQTRFLEEEFYRVNKPAERILEGGAMLAALLRTGVDLQHFQDSMLIDLKSDSILQYLARCLTGQDMVERGYYSRTFKMKAGNFRVLPAVEGDWETECRERWEGWVAYWAIENRVWWIKRYLCYGI</sequence>
<dbReference type="AlphaFoldDB" id="A0A9W4U709"/>
<dbReference type="Proteomes" id="UP001152607">
    <property type="component" value="Unassembled WGS sequence"/>
</dbReference>
<keyword evidence="2" id="KW-1185">Reference proteome</keyword>
<dbReference type="OrthoDB" id="4790878at2759"/>
<comment type="caution">
    <text evidence="1">The sequence shown here is derived from an EMBL/GenBank/DDBJ whole genome shotgun (WGS) entry which is preliminary data.</text>
</comment>
<dbReference type="EMBL" id="CAOQHR010000002">
    <property type="protein sequence ID" value="CAI6293587.1"/>
    <property type="molecule type" value="Genomic_DNA"/>
</dbReference>
<accession>A0A9W4U709</accession>
<name>A0A9W4U709_9PLEO</name>
<evidence type="ECO:0000313" key="1">
    <source>
        <dbReference type="EMBL" id="CAI6293587.1"/>
    </source>
</evidence>
<reference evidence="1" key="1">
    <citation type="submission" date="2023-01" db="EMBL/GenBank/DDBJ databases">
        <authorList>
            <person name="Van Ghelder C."/>
            <person name="Rancurel C."/>
        </authorList>
    </citation>
    <scope>NUCLEOTIDE SEQUENCE</scope>
    <source>
        <strain evidence="1">CNCM I-4278</strain>
    </source>
</reference>
<evidence type="ECO:0000313" key="2">
    <source>
        <dbReference type="Proteomes" id="UP001152607"/>
    </source>
</evidence>
<gene>
    <name evidence="1" type="ORF">PDIGIT_LOCUS2554</name>
</gene>